<comment type="subcellular location">
    <subcellularLocation>
        <location evidence="8">Cytoplasm</location>
    </subcellularLocation>
</comment>
<keyword evidence="2 8" id="KW-0028">Amino-acid biosynthesis</keyword>
<reference evidence="10" key="1">
    <citation type="submission" date="2020-08" db="EMBL/GenBank/DDBJ databases">
        <title>Genome public.</title>
        <authorList>
            <person name="Liu C."/>
            <person name="Sun Q."/>
        </authorList>
    </citation>
    <scope>NUCLEOTIDE SEQUENCE</scope>
    <source>
        <strain evidence="10">NSJ-32</strain>
    </source>
</reference>
<dbReference type="FunFam" id="3.40.1160.10:FF:000018">
    <property type="entry name" value="Glutamate 5-kinase"/>
    <property type="match status" value="1"/>
</dbReference>
<dbReference type="PANTHER" id="PTHR43654">
    <property type="entry name" value="GLUTAMATE 5-KINASE"/>
    <property type="match status" value="1"/>
</dbReference>
<keyword evidence="4 8" id="KW-0808">Transferase</keyword>
<feature type="binding site" evidence="8">
    <location>
        <position position="141"/>
    </location>
    <ligand>
        <name>substrate</name>
    </ligand>
</feature>
<dbReference type="InterPro" id="IPR019797">
    <property type="entry name" value="Glutamate_5-kinase_CS"/>
</dbReference>
<comment type="pathway">
    <text evidence="8">Amino-acid biosynthesis; L-proline biosynthesis; L-glutamate 5-semialdehyde from L-glutamate: step 1/2.</text>
</comment>
<feature type="binding site" evidence="8">
    <location>
        <position position="54"/>
    </location>
    <ligand>
        <name>substrate</name>
    </ligand>
</feature>
<dbReference type="Gene3D" id="3.40.1160.10">
    <property type="entry name" value="Acetylglutamate kinase-like"/>
    <property type="match status" value="1"/>
</dbReference>
<evidence type="ECO:0000256" key="5">
    <source>
        <dbReference type="ARBA" id="ARBA00022741"/>
    </source>
</evidence>
<evidence type="ECO:0000256" key="4">
    <source>
        <dbReference type="ARBA" id="ARBA00022679"/>
    </source>
</evidence>
<dbReference type="InterPro" id="IPR001048">
    <property type="entry name" value="Asp/Glu/Uridylate_kinase"/>
</dbReference>
<protein>
    <recommendedName>
        <fullName evidence="8">Glutamate 5-kinase</fullName>
        <ecNumber evidence="8">2.7.2.11</ecNumber>
    </recommendedName>
    <alternativeName>
        <fullName evidence="8">Gamma-glutamyl kinase</fullName>
        <shortName evidence="8">GK</shortName>
    </alternativeName>
</protein>
<dbReference type="Pfam" id="PF00696">
    <property type="entry name" value="AA_kinase"/>
    <property type="match status" value="1"/>
</dbReference>
<dbReference type="InterPro" id="IPR005715">
    <property type="entry name" value="Glu_5kinase/COase_Synthase"/>
</dbReference>
<feature type="binding site" evidence="8">
    <location>
        <begin position="177"/>
        <end position="178"/>
    </location>
    <ligand>
        <name>ATP</name>
        <dbReference type="ChEBI" id="CHEBI:30616"/>
    </ligand>
</feature>
<comment type="similarity">
    <text evidence="8">Belongs to the glutamate 5-kinase family.</text>
</comment>
<evidence type="ECO:0000313" key="11">
    <source>
        <dbReference type="Proteomes" id="UP000657006"/>
    </source>
</evidence>
<organism evidence="10 11">
    <name type="scientific">Bianquea renquensis</name>
    <dbReference type="NCBI Taxonomy" id="2763661"/>
    <lineage>
        <taxon>Bacteria</taxon>
        <taxon>Bacillati</taxon>
        <taxon>Bacillota</taxon>
        <taxon>Clostridia</taxon>
        <taxon>Eubacteriales</taxon>
        <taxon>Bianqueaceae</taxon>
        <taxon>Bianquea</taxon>
    </lineage>
</organism>
<evidence type="ECO:0000256" key="6">
    <source>
        <dbReference type="ARBA" id="ARBA00022777"/>
    </source>
</evidence>
<dbReference type="GO" id="GO:0005524">
    <property type="term" value="F:ATP binding"/>
    <property type="evidence" value="ECO:0007669"/>
    <property type="project" value="UniProtKB-KW"/>
</dbReference>
<dbReference type="GO" id="GO:0004349">
    <property type="term" value="F:glutamate 5-kinase activity"/>
    <property type="evidence" value="ECO:0007669"/>
    <property type="project" value="UniProtKB-UniRule"/>
</dbReference>
<dbReference type="CDD" id="cd04242">
    <property type="entry name" value="AAK_G5K_ProB"/>
    <property type="match status" value="1"/>
</dbReference>
<evidence type="ECO:0000256" key="1">
    <source>
        <dbReference type="ARBA" id="ARBA00022490"/>
    </source>
</evidence>
<keyword evidence="7 8" id="KW-0067">ATP-binding</keyword>
<dbReference type="InterPro" id="IPR001057">
    <property type="entry name" value="Glu/AcGlu_kinase"/>
</dbReference>
<dbReference type="EC" id="2.7.2.11" evidence="8"/>
<evidence type="ECO:0000256" key="2">
    <source>
        <dbReference type="ARBA" id="ARBA00022605"/>
    </source>
</evidence>
<dbReference type="GO" id="GO:0005829">
    <property type="term" value="C:cytosol"/>
    <property type="evidence" value="ECO:0007669"/>
    <property type="project" value="TreeGrafter"/>
</dbReference>
<accession>A0A926DRS1</accession>
<dbReference type="PRINTS" id="PR00474">
    <property type="entry name" value="GLU5KINASE"/>
</dbReference>
<feature type="binding site" evidence="8">
    <location>
        <position position="157"/>
    </location>
    <ligand>
        <name>substrate</name>
    </ligand>
</feature>
<dbReference type="Proteomes" id="UP000657006">
    <property type="component" value="Unassembled WGS sequence"/>
</dbReference>
<evidence type="ECO:0000256" key="3">
    <source>
        <dbReference type="ARBA" id="ARBA00022650"/>
    </source>
</evidence>
<evidence type="ECO:0000256" key="7">
    <source>
        <dbReference type="ARBA" id="ARBA00022840"/>
    </source>
</evidence>
<dbReference type="PROSITE" id="PS00902">
    <property type="entry name" value="GLUTAMATE_5_KINASE"/>
    <property type="match status" value="1"/>
</dbReference>
<dbReference type="PANTHER" id="PTHR43654:SF1">
    <property type="entry name" value="ISOPENTENYL PHOSPHATE KINASE"/>
    <property type="match status" value="1"/>
</dbReference>
<keyword evidence="11" id="KW-1185">Reference proteome</keyword>
<sequence length="268" mass="29040">MRDVVTQKKRVVVKIGSSSLTHPTGKINLHKVEQLAVELTDIKNRGLDVVLVSSGAIAVGTSALGLEAKPEKLACRQAAAAVGQAALMQIYEKFFSEYRQRIAQILLTKSIMDAEIRRRNAQNTIHELFSYNVIPIVNENDTIATDEIEVYDEFGDNDTLSALVAELVGADILILLSDIDGLYTSDPNTDPDAKLIYYVDEITPDIEKMASGAVTKVGTGGMRTKLRAAQIASDAGIDMIIANASPLDNIGKIMDGEEIGTFFKARGK</sequence>
<dbReference type="EMBL" id="JACRSQ010000015">
    <property type="protein sequence ID" value="MBC8544045.1"/>
    <property type="molecule type" value="Genomic_DNA"/>
</dbReference>
<feature type="binding site" evidence="8">
    <location>
        <position position="14"/>
    </location>
    <ligand>
        <name>ATP</name>
        <dbReference type="ChEBI" id="CHEBI:30616"/>
    </ligand>
</feature>
<evidence type="ECO:0000259" key="9">
    <source>
        <dbReference type="Pfam" id="PF00696"/>
    </source>
</evidence>
<keyword evidence="6 8" id="KW-0418">Kinase</keyword>
<dbReference type="RefSeq" id="WP_177715926.1">
    <property type="nucleotide sequence ID" value="NZ_JACRSQ010000015.1"/>
</dbReference>
<dbReference type="InterPro" id="IPR036393">
    <property type="entry name" value="AceGlu_kinase-like_sf"/>
</dbReference>
<dbReference type="InterPro" id="IPR011529">
    <property type="entry name" value="Glu_5kinase"/>
</dbReference>
<proteinExistence type="inferred from homology"/>
<keyword evidence="5 8" id="KW-0547">Nucleotide-binding</keyword>
<dbReference type="AlphaFoldDB" id="A0A926DRS1"/>
<dbReference type="NCBIfam" id="TIGR01027">
    <property type="entry name" value="proB"/>
    <property type="match status" value="1"/>
</dbReference>
<comment type="function">
    <text evidence="8">Catalyzes the transfer of a phosphate group to glutamate to form L-glutamate 5-phosphate.</text>
</comment>
<dbReference type="PIRSF" id="PIRSF000729">
    <property type="entry name" value="GK"/>
    <property type="match status" value="1"/>
</dbReference>
<dbReference type="SUPFAM" id="SSF53633">
    <property type="entry name" value="Carbamate kinase-like"/>
    <property type="match status" value="1"/>
</dbReference>
<dbReference type="HAMAP" id="MF_00456">
    <property type="entry name" value="ProB"/>
    <property type="match status" value="1"/>
</dbReference>
<comment type="catalytic activity">
    <reaction evidence="8">
        <text>L-glutamate + ATP = L-glutamyl 5-phosphate + ADP</text>
        <dbReference type="Rhea" id="RHEA:14877"/>
        <dbReference type="ChEBI" id="CHEBI:29985"/>
        <dbReference type="ChEBI" id="CHEBI:30616"/>
        <dbReference type="ChEBI" id="CHEBI:58274"/>
        <dbReference type="ChEBI" id="CHEBI:456216"/>
        <dbReference type="EC" id="2.7.2.11"/>
    </reaction>
</comment>
<dbReference type="GO" id="GO:0055129">
    <property type="term" value="P:L-proline biosynthetic process"/>
    <property type="evidence" value="ECO:0007669"/>
    <property type="project" value="UniProtKB-UniRule"/>
</dbReference>
<evidence type="ECO:0000256" key="8">
    <source>
        <dbReference type="HAMAP-Rule" id="MF_00456"/>
    </source>
</evidence>
<keyword evidence="1 8" id="KW-0963">Cytoplasm</keyword>
<feature type="binding site" evidence="8">
    <location>
        <begin position="219"/>
        <end position="225"/>
    </location>
    <ligand>
        <name>ATP</name>
        <dbReference type="ChEBI" id="CHEBI:30616"/>
    </ligand>
</feature>
<name>A0A926DRS1_9FIRM</name>
<comment type="caution">
    <text evidence="10">The sequence shown here is derived from an EMBL/GenBank/DDBJ whole genome shotgun (WGS) entry which is preliminary data.</text>
</comment>
<feature type="domain" description="Aspartate/glutamate/uridylate kinase" evidence="9">
    <location>
        <begin position="9"/>
        <end position="243"/>
    </location>
</feature>
<keyword evidence="3 8" id="KW-0641">Proline biosynthesis</keyword>
<evidence type="ECO:0000313" key="10">
    <source>
        <dbReference type="EMBL" id="MBC8544045.1"/>
    </source>
</evidence>
<gene>
    <name evidence="8 10" type="primary">proB</name>
    <name evidence="10" type="ORF">H8730_10850</name>
</gene>
<dbReference type="InterPro" id="IPR041739">
    <property type="entry name" value="G5K_ProB"/>
</dbReference>